<dbReference type="InterPro" id="IPR016039">
    <property type="entry name" value="Thiolase-like"/>
</dbReference>
<dbReference type="CDD" id="cd00751">
    <property type="entry name" value="thiolase"/>
    <property type="match status" value="1"/>
</dbReference>
<feature type="active site" description="Proton acceptor" evidence="11">
    <location>
        <position position="365"/>
    </location>
</feature>
<evidence type="ECO:0000256" key="12">
    <source>
        <dbReference type="RuleBase" id="RU003557"/>
    </source>
</evidence>
<keyword evidence="16" id="KW-1185">Reference proteome</keyword>
<feature type="active site" description="Proton acceptor" evidence="11">
    <location>
        <position position="395"/>
    </location>
</feature>
<evidence type="ECO:0000256" key="11">
    <source>
        <dbReference type="PIRSR" id="PIRSR000429-1"/>
    </source>
</evidence>
<evidence type="ECO:0000256" key="7">
    <source>
        <dbReference type="ARBA" id="ARBA00023098"/>
    </source>
</evidence>
<evidence type="ECO:0000256" key="1">
    <source>
        <dbReference type="ARBA" id="ARBA00004275"/>
    </source>
</evidence>
<protein>
    <submittedName>
        <fullName evidence="15">Acetyl-CoA acetyl transferase</fullName>
    </submittedName>
</protein>
<accession>A0A8K0UGL6</accession>
<keyword evidence="9 12" id="KW-0012">Acyltransferase</keyword>
<feature type="domain" description="Thiolase N-terminal" evidence="13">
    <location>
        <begin position="23"/>
        <end position="278"/>
    </location>
</feature>
<comment type="caution">
    <text evidence="15">The sequence shown here is derived from an EMBL/GenBank/DDBJ whole genome shotgun (WGS) entry which is preliminary data.</text>
</comment>
<dbReference type="PIRSF" id="PIRSF000429">
    <property type="entry name" value="Ac-CoA_Ac_transf"/>
    <property type="match status" value="1"/>
</dbReference>
<keyword evidence="4 12" id="KW-0808">Transferase</keyword>
<comment type="pathway">
    <text evidence="2">Lipid metabolism; fatty acid metabolism.</text>
</comment>
<dbReference type="InterPro" id="IPR020616">
    <property type="entry name" value="Thiolase_N"/>
</dbReference>
<keyword evidence="6" id="KW-0809">Transit peptide</keyword>
<dbReference type="NCBIfam" id="TIGR01930">
    <property type="entry name" value="AcCoA-C-Actrans"/>
    <property type="match status" value="1"/>
</dbReference>
<dbReference type="GO" id="GO:0005777">
    <property type="term" value="C:peroxisome"/>
    <property type="evidence" value="ECO:0007669"/>
    <property type="project" value="UniProtKB-SubCell"/>
</dbReference>
<gene>
    <name evidence="15" type="ORF">BXZ70DRAFT_959784</name>
</gene>
<dbReference type="Pfam" id="PF00108">
    <property type="entry name" value="Thiolase_N"/>
    <property type="match status" value="1"/>
</dbReference>
<sequence>MSTATSSSSPARARVLAKSDNDVVIVAAVRSAITKGKKGGFKDTRPEEILSEVLRAAYKKASLDPALIEDIVVGNVLPAGGGASAARMAALAAGIPHTTSLNTVNRQCSSGLTAVNQIANQIALGQIDIGIGAGVESMTFGYGAGAQPDGFSEKVLSCQEAEDCLLPMGITSENVASDYKISRAVQDEFSAKSFQKAAKAQKEGKFKDEIVPITVKWIDPKTKEEKDVVVDADDGIREGVTKESLAKLKPAFVKDGTTHAGNASQVSDGAAAVVLTRRSVAKRLGLPIVGKFVFASTVGVPPRIMGVGPAYAIPKVLEKTGLKKEDVDFYEINEAFASQAVYSVQTLGIPFEKVNVNGGAIAIGHPLGCTGARQIATGLNIAKQTGGKIFCTSMCIGSGMGMAAIFVSEH</sequence>
<evidence type="ECO:0000256" key="5">
    <source>
        <dbReference type="ARBA" id="ARBA00022832"/>
    </source>
</evidence>
<dbReference type="SUPFAM" id="SSF53901">
    <property type="entry name" value="Thiolase-like"/>
    <property type="match status" value="2"/>
</dbReference>
<keyword evidence="8" id="KW-0576">Peroxisome</keyword>
<dbReference type="OrthoDB" id="5404651at2759"/>
<dbReference type="PROSITE" id="PS00098">
    <property type="entry name" value="THIOLASE_1"/>
    <property type="match status" value="1"/>
</dbReference>
<feature type="active site" description="Acyl-thioester intermediate" evidence="11">
    <location>
        <position position="108"/>
    </location>
</feature>
<proteinExistence type="inferred from homology"/>
<evidence type="ECO:0000259" key="14">
    <source>
        <dbReference type="Pfam" id="PF02803"/>
    </source>
</evidence>
<dbReference type="InterPro" id="IPR020613">
    <property type="entry name" value="Thiolase_CS"/>
</dbReference>
<reference evidence="15" key="1">
    <citation type="journal article" date="2021" name="New Phytol.">
        <title>Evolutionary innovations through gain and loss of genes in the ectomycorrhizal Boletales.</title>
        <authorList>
            <person name="Wu G."/>
            <person name="Miyauchi S."/>
            <person name="Morin E."/>
            <person name="Kuo A."/>
            <person name="Drula E."/>
            <person name="Varga T."/>
            <person name="Kohler A."/>
            <person name="Feng B."/>
            <person name="Cao Y."/>
            <person name="Lipzen A."/>
            <person name="Daum C."/>
            <person name="Hundley H."/>
            <person name="Pangilinan J."/>
            <person name="Johnson J."/>
            <person name="Barry K."/>
            <person name="LaButti K."/>
            <person name="Ng V."/>
            <person name="Ahrendt S."/>
            <person name="Min B."/>
            <person name="Choi I.G."/>
            <person name="Park H."/>
            <person name="Plett J.M."/>
            <person name="Magnuson J."/>
            <person name="Spatafora J.W."/>
            <person name="Nagy L.G."/>
            <person name="Henrissat B."/>
            <person name="Grigoriev I.V."/>
            <person name="Yang Z.L."/>
            <person name="Xu J."/>
            <person name="Martin F.M."/>
        </authorList>
    </citation>
    <scope>NUCLEOTIDE SEQUENCE</scope>
    <source>
        <strain evidence="15">KKN 215</strain>
    </source>
</reference>
<evidence type="ECO:0000256" key="9">
    <source>
        <dbReference type="ARBA" id="ARBA00023315"/>
    </source>
</evidence>
<dbReference type="InterPro" id="IPR020617">
    <property type="entry name" value="Thiolase_C"/>
</dbReference>
<evidence type="ECO:0000259" key="13">
    <source>
        <dbReference type="Pfam" id="PF00108"/>
    </source>
</evidence>
<dbReference type="FunFam" id="3.40.47.10:FF:000010">
    <property type="entry name" value="Acetyl-CoA acetyltransferase (Thiolase)"/>
    <property type="match status" value="1"/>
</dbReference>
<comment type="similarity">
    <text evidence="3 12">Belongs to the thiolase-like superfamily. Thiolase family.</text>
</comment>
<dbReference type="GO" id="GO:0006635">
    <property type="term" value="P:fatty acid beta-oxidation"/>
    <property type="evidence" value="ECO:0007669"/>
    <property type="project" value="TreeGrafter"/>
</dbReference>
<evidence type="ECO:0000256" key="3">
    <source>
        <dbReference type="ARBA" id="ARBA00010982"/>
    </source>
</evidence>
<name>A0A8K0UGL6_9AGAR</name>
<keyword evidence="5" id="KW-0276">Fatty acid metabolism</keyword>
<dbReference type="InterPro" id="IPR002155">
    <property type="entry name" value="Thiolase"/>
</dbReference>
<evidence type="ECO:0000256" key="6">
    <source>
        <dbReference type="ARBA" id="ARBA00022946"/>
    </source>
</evidence>
<dbReference type="Pfam" id="PF02803">
    <property type="entry name" value="Thiolase_C"/>
    <property type="match status" value="1"/>
</dbReference>
<dbReference type="EMBL" id="JAEVFJ010000052">
    <property type="protein sequence ID" value="KAH8081321.1"/>
    <property type="molecule type" value="Genomic_DNA"/>
</dbReference>
<evidence type="ECO:0000256" key="10">
    <source>
        <dbReference type="ARBA" id="ARBA00047605"/>
    </source>
</evidence>
<dbReference type="Gene3D" id="3.40.47.10">
    <property type="match status" value="2"/>
</dbReference>
<evidence type="ECO:0000313" key="15">
    <source>
        <dbReference type="EMBL" id="KAH8081321.1"/>
    </source>
</evidence>
<comment type="subcellular location">
    <subcellularLocation>
        <location evidence="1">Peroxisome</location>
    </subcellularLocation>
</comment>
<dbReference type="GO" id="GO:0010124">
    <property type="term" value="P:phenylacetate catabolic process"/>
    <property type="evidence" value="ECO:0007669"/>
    <property type="project" value="TreeGrafter"/>
</dbReference>
<dbReference type="PANTHER" id="PTHR43853:SF8">
    <property type="entry name" value="3-KETOACYL-COA THIOLASE, PEROXISOMAL"/>
    <property type="match status" value="1"/>
</dbReference>
<dbReference type="AlphaFoldDB" id="A0A8K0UGL6"/>
<evidence type="ECO:0000256" key="2">
    <source>
        <dbReference type="ARBA" id="ARBA00004872"/>
    </source>
</evidence>
<evidence type="ECO:0000313" key="16">
    <source>
        <dbReference type="Proteomes" id="UP000813824"/>
    </source>
</evidence>
<evidence type="ECO:0000256" key="8">
    <source>
        <dbReference type="ARBA" id="ARBA00023140"/>
    </source>
</evidence>
<dbReference type="InterPro" id="IPR050215">
    <property type="entry name" value="Thiolase-like_sf_Thiolase"/>
</dbReference>
<feature type="domain" description="Thiolase C-terminal" evidence="14">
    <location>
        <begin position="288"/>
        <end position="406"/>
    </location>
</feature>
<dbReference type="PROSITE" id="PS00737">
    <property type="entry name" value="THIOLASE_2"/>
    <property type="match status" value="1"/>
</dbReference>
<dbReference type="PANTHER" id="PTHR43853">
    <property type="entry name" value="3-KETOACYL-COA THIOLASE, PEROXISOMAL"/>
    <property type="match status" value="1"/>
</dbReference>
<dbReference type="GO" id="GO:0003988">
    <property type="term" value="F:acetyl-CoA C-acyltransferase activity"/>
    <property type="evidence" value="ECO:0007669"/>
    <property type="project" value="UniProtKB-EC"/>
</dbReference>
<dbReference type="InterPro" id="IPR020615">
    <property type="entry name" value="Thiolase_acyl_enz_int_AS"/>
</dbReference>
<comment type="catalytic activity">
    <reaction evidence="10">
        <text>an acyl-CoA + acetyl-CoA = a 3-oxoacyl-CoA + CoA</text>
        <dbReference type="Rhea" id="RHEA:21564"/>
        <dbReference type="ChEBI" id="CHEBI:57287"/>
        <dbReference type="ChEBI" id="CHEBI:57288"/>
        <dbReference type="ChEBI" id="CHEBI:58342"/>
        <dbReference type="ChEBI" id="CHEBI:90726"/>
        <dbReference type="EC" id="2.3.1.16"/>
    </reaction>
</comment>
<keyword evidence="7" id="KW-0443">Lipid metabolism</keyword>
<organism evidence="15 16">
    <name type="scientific">Cristinia sonorae</name>
    <dbReference type="NCBI Taxonomy" id="1940300"/>
    <lineage>
        <taxon>Eukaryota</taxon>
        <taxon>Fungi</taxon>
        <taxon>Dikarya</taxon>
        <taxon>Basidiomycota</taxon>
        <taxon>Agaricomycotina</taxon>
        <taxon>Agaricomycetes</taxon>
        <taxon>Agaricomycetidae</taxon>
        <taxon>Agaricales</taxon>
        <taxon>Pleurotineae</taxon>
        <taxon>Stephanosporaceae</taxon>
        <taxon>Cristinia</taxon>
    </lineage>
</organism>
<evidence type="ECO:0000256" key="4">
    <source>
        <dbReference type="ARBA" id="ARBA00022679"/>
    </source>
</evidence>
<dbReference type="Proteomes" id="UP000813824">
    <property type="component" value="Unassembled WGS sequence"/>
</dbReference>